<dbReference type="InterPro" id="IPR002052">
    <property type="entry name" value="DNA_methylase_N6_adenine_CS"/>
</dbReference>
<dbReference type="AlphaFoldDB" id="A0A9N8HUR0"/>
<feature type="compositionally biased region" description="Basic residues" evidence="11">
    <location>
        <begin position="564"/>
        <end position="580"/>
    </location>
</feature>
<dbReference type="GO" id="GO:0008033">
    <property type="term" value="P:tRNA processing"/>
    <property type="evidence" value="ECO:0007669"/>
    <property type="project" value="UniProtKB-UniRule"/>
</dbReference>
<evidence type="ECO:0000256" key="2">
    <source>
        <dbReference type="ARBA" id="ARBA00022490"/>
    </source>
</evidence>
<feature type="domain" description="Ribosomal RNA large subunit methyltransferase K/L-like methyltransferase" evidence="12">
    <location>
        <begin position="303"/>
        <end position="425"/>
    </location>
</feature>
<keyword evidence="5 10" id="KW-0808">Transferase</keyword>
<evidence type="ECO:0000256" key="11">
    <source>
        <dbReference type="SAM" id="MobiDB-lite"/>
    </source>
</evidence>
<feature type="region of interest" description="Disordered" evidence="11">
    <location>
        <begin position="556"/>
        <end position="595"/>
    </location>
</feature>
<evidence type="ECO:0000259" key="12">
    <source>
        <dbReference type="Pfam" id="PF01170"/>
    </source>
</evidence>
<dbReference type="EC" id="2.1.1.214" evidence="9"/>
<evidence type="ECO:0000256" key="8">
    <source>
        <dbReference type="ARBA" id="ARBA00022884"/>
    </source>
</evidence>
<evidence type="ECO:0000256" key="10">
    <source>
        <dbReference type="PROSITE-ProRule" id="PRU00959"/>
    </source>
</evidence>
<dbReference type="PANTHER" id="PTHR13370">
    <property type="entry name" value="RNA METHYLASE-RELATED"/>
    <property type="match status" value="1"/>
</dbReference>
<dbReference type="GO" id="GO:0043527">
    <property type="term" value="C:tRNA methyltransferase complex"/>
    <property type="evidence" value="ECO:0007669"/>
    <property type="project" value="UniProtKB-ARBA"/>
</dbReference>
<evidence type="ECO:0000256" key="3">
    <source>
        <dbReference type="ARBA" id="ARBA00022555"/>
    </source>
</evidence>
<sequence>MSDQKNEKEDFEYVVLVEFAHKHLDFLLPELLSVLEMNGVIIQQHDKEEEKEEDIDDSKSYCHMLPLPNEERYHQETKAAPQRAFALLAFPSSWYHKGNSHAQLRPEKHTQPPEERQKDPEPSKEEKDKGSSSTKTIASFLSRCVLVRRVIELWGKPGTTIPEMAENTQQWIKDKTSLGATIYHEICHPPTQSWKLTIQTLGAKYTRQEHDDMRANFAFLDFPGKVQMKQPDHEFILIREMELDTQGNPLYPRHGQLQQEHDKSQHQTTIIPQHDQRLPLACYFGRVLWARDKNSMERYDLKNRVYLGPTSMDAELSFVMANLGQVQEDSVVLDPFVGTGSILVSCAIRGAYCVGTDIDIRVLRGKEENIYSNFQQFQLPRPELIRSDNAIYHRHFRTSEPWVDTIVTDPPYGIRAGARKSGSRLDQPRVIPEEHRHDHIPQTKPYCVADVMADLLDVAARALVMGGRMVYVIPSFAKDFNPDEDLPQHDCLTVIHLSFQPFTQDLGRRMVTMKKVHDYDPKMRETYLAKTWKNGPASAEKCANIREKLMEAAKLKPGYEEKSRVRKQKRKEHKEQKKKAKLEINKPQDGQKSEE</sequence>
<organism evidence="14 15">
    <name type="scientific">Seminavis robusta</name>
    <dbReference type="NCBI Taxonomy" id="568900"/>
    <lineage>
        <taxon>Eukaryota</taxon>
        <taxon>Sar</taxon>
        <taxon>Stramenopiles</taxon>
        <taxon>Ochrophyta</taxon>
        <taxon>Bacillariophyta</taxon>
        <taxon>Bacillariophyceae</taxon>
        <taxon>Bacillariophycidae</taxon>
        <taxon>Naviculales</taxon>
        <taxon>Naviculaceae</taxon>
        <taxon>Seminavis</taxon>
    </lineage>
</organism>
<accession>A0A9N8HUR0</accession>
<evidence type="ECO:0000256" key="7">
    <source>
        <dbReference type="ARBA" id="ARBA00022694"/>
    </source>
</evidence>
<keyword evidence="8 10" id="KW-0694">RNA-binding</keyword>
<evidence type="ECO:0000313" key="14">
    <source>
        <dbReference type="EMBL" id="CAB9526631.1"/>
    </source>
</evidence>
<comment type="similarity">
    <text evidence="10">Belongs to the class I-like SAM-binding methyltransferase superfamily. TRM11 methyltransferase family.</text>
</comment>
<evidence type="ECO:0000313" key="15">
    <source>
        <dbReference type="Proteomes" id="UP001153069"/>
    </source>
</evidence>
<evidence type="ECO:0000259" key="13">
    <source>
        <dbReference type="Pfam" id="PF25904"/>
    </source>
</evidence>
<dbReference type="InterPro" id="IPR029063">
    <property type="entry name" value="SAM-dependent_MTases_sf"/>
</dbReference>
<comment type="caution">
    <text evidence="14">The sequence shown here is derived from an EMBL/GenBank/DDBJ whole genome shotgun (WGS) entry which is preliminary data.</text>
</comment>
<feature type="compositionally biased region" description="Basic and acidic residues" evidence="11">
    <location>
        <begin position="104"/>
        <end position="130"/>
    </location>
</feature>
<name>A0A9N8HUR0_9STRA</name>
<keyword evidence="4 10" id="KW-0489">Methyltransferase</keyword>
<keyword evidence="7 10" id="KW-0819">tRNA processing</keyword>
<evidence type="ECO:0000256" key="5">
    <source>
        <dbReference type="ARBA" id="ARBA00022679"/>
    </source>
</evidence>
<dbReference type="PRINTS" id="PR00507">
    <property type="entry name" value="N12N6MTFRASE"/>
</dbReference>
<feature type="compositionally biased region" description="Basic and acidic residues" evidence="11">
    <location>
        <begin position="581"/>
        <end position="595"/>
    </location>
</feature>
<evidence type="ECO:0000256" key="1">
    <source>
        <dbReference type="ARBA" id="ARBA00004496"/>
    </source>
</evidence>
<keyword evidence="6 10" id="KW-0949">S-adenosyl-L-methionine</keyword>
<comment type="subcellular location">
    <subcellularLocation>
        <location evidence="1">Cytoplasm</location>
    </subcellularLocation>
</comment>
<dbReference type="PROSITE" id="PS00092">
    <property type="entry name" value="N6_MTASE"/>
    <property type="match status" value="1"/>
</dbReference>
<gene>
    <name evidence="14" type="ORF">SEMRO_1860_G302130.1</name>
</gene>
<keyword evidence="2" id="KW-0963">Cytoplasm</keyword>
<dbReference type="OrthoDB" id="333024at2759"/>
<dbReference type="Gene3D" id="3.40.50.150">
    <property type="entry name" value="Vaccinia Virus protein VP39"/>
    <property type="match status" value="1"/>
</dbReference>
<feature type="domain" description="tRNA (guanine(10)-N(2))-methyltransferase TRMT11 N-terminal" evidence="13">
    <location>
        <begin position="135"/>
        <end position="246"/>
    </location>
</feature>
<dbReference type="PROSITE" id="PS51627">
    <property type="entry name" value="SAM_MT_TRM11"/>
    <property type="match status" value="1"/>
</dbReference>
<dbReference type="GO" id="GO:0032259">
    <property type="term" value="P:methylation"/>
    <property type="evidence" value="ECO:0007669"/>
    <property type="project" value="UniProtKB-UniRule"/>
</dbReference>
<dbReference type="InterPro" id="IPR016691">
    <property type="entry name" value="TRMT11"/>
</dbReference>
<dbReference type="PANTHER" id="PTHR13370:SF3">
    <property type="entry name" value="TRNA (GUANINE(10)-N2)-METHYLTRANSFERASE HOMOLOG"/>
    <property type="match status" value="1"/>
</dbReference>
<dbReference type="EMBL" id="CAICTM010001858">
    <property type="protein sequence ID" value="CAB9526631.1"/>
    <property type="molecule type" value="Genomic_DNA"/>
</dbReference>
<dbReference type="GO" id="GO:0160102">
    <property type="term" value="F:tRNA (guanine(10)-N2)-methyltransferase activity"/>
    <property type="evidence" value="ECO:0007669"/>
    <property type="project" value="UniProtKB-EC"/>
</dbReference>
<feature type="region of interest" description="Disordered" evidence="11">
    <location>
        <begin position="98"/>
        <end position="135"/>
    </location>
</feature>
<dbReference type="GO" id="GO:0005737">
    <property type="term" value="C:cytoplasm"/>
    <property type="evidence" value="ECO:0007669"/>
    <property type="project" value="UniProtKB-SubCell"/>
</dbReference>
<evidence type="ECO:0000256" key="4">
    <source>
        <dbReference type="ARBA" id="ARBA00022603"/>
    </source>
</evidence>
<protein>
    <recommendedName>
        <fullName evidence="9">tRNA (guanine(10)-N(2))-methyltransferase</fullName>
        <ecNumber evidence="9">2.1.1.214</ecNumber>
    </recommendedName>
</protein>
<dbReference type="Pfam" id="PF01170">
    <property type="entry name" value="UPF0020"/>
    <property type="match status" value="1"/>
</dbReference>
<dbReference type="InterPro" id="IPR059073">
    <property type="entry name" value="TRMT11_N"/>
</dbReference>
<evidence type="ECO:0000256" key="9">
    <source>
        <dbReference type="ARBA" id="ARBA00066937"/>
    </source>
</evidence>
<dbReference type="Pfam" id="PF25904">
    <property type="entry name" value="Tmrp11_N"/>
    <property type="match status" value="1"/>
</dbReference>
<dbReference type="SUPFAM" id="SSF53335">
    <property type="entry name" value="S-adenosyl-L-methionine-dependent methyltransferases"/>
    <property type="match status" value="1"/>
</dbReference>
<proteinExistence type="inferred from homology"/>
<reference evidence="14" key="1">
    <citation type="submission" date="2020-06" db="EMBL/GenBank/DDBJ databases">
        <authorList>
            <consortium name="Plant Systems Biology data submission"/>
        </authorList>
    </citation>
    <scope>NUCLEOTIDE SEQUENCE</scope>
    <source>
        <strain evidence="14">D6</strain>
    </source>
</reference>
<keyword evidence="3 10" id="KW-0820">tRNA-binding</keyword>
<evidence type="ECO:0000256" key="6">
    <source>
        <dbReference type="ARBA" id="ARBA00022691"/>
    </source>
</evidence>
<dbReference type="PIRSF" id="PIRSF017259">
    <property type="entry name" value="tRNA_mtfrase_TRM11"/>
    <property type="match status" value="1"/>
</dbReference>
<dbReference type="Proteomes" id="UP001153069">
    <property type="component" value="Unassembled WGS sequence"/>
</dbReference>
<dbReference type="GO" id="GO:0000049">
    <property type="term" value="F:tRNA binding"/>
    <property type="evidence" value="ECO:0007669"/>
    <property type="project" value="UniProtKB-UniRule"/>
</dbReference>
<dbReference type="InterPro" id="IPR000241">
    <property type="entry name" value="RlmKL-like_Mtase"/>
</dbReference>
<keyword evidence="15" id="KW-1185">Reference proteome</keyword>